<evidence type="ECO:0000313" key="4">
    <source>
        <dbReference type="Proteomes" id="UP000296374"/>
    </source>
</evidence>
<evidence type="ECO:0000313" key="3">
    <source>
        <dbReference type="EMBL" id="QBX35075.1"/>
    </source>
</evidence>
<dbReference type="PROSITE" id="PS50006">
    <property type="entry name" value="FHA_DOMAIN"/>
    <property type="match status" value="1"/>
</dbReference>
<dbReference type="InterPro" id="IPR032030">
    <property type="entry name" value="YscD_cytoplasmic_dom"/>
</dbReference>
<evidence type="ECO:0000259" key="2">
    <source>
        <dbReference type="PROSITE" id="PS50006"/>
    </source>
</evidence>
<feature type="transmembrane region" description="Helical" evidence="1">
    <location>
        <begin position="52"/>
        <end position="70"/>
    </location>
</feature>
<keyword evidence="1" id="KW-1133">Transmembrane helix</keyword>
<dbReference type="Proteomes" id="UP000296374">
    <property type="component" value="Chromosome"/>
</dbReference>
<dbReference type="Pfam" id="PF16697">
    <property type="entry name" value="Yop-YscD_cpl"/>
    <property type="match status" value="1"/>
</dbReference>
<protein>
    <submittedName>
        <fullName evidence="3">FHA domain-containing protein</fullName>
    </submittedName>
</protein>
<dbReference type="RefSeq" id="WP_135313360.1">
    <property type="nucleotide sequence ID" value="NZ_CP038439.1"/>
</dbReference>
<gene>
    <name evidence="3" type="ORF">E4191_10435</name>
</gene>
<name>A0A4P7HLN2_9RHOB</name>
<accession>A0A4P7HLN2</accession>
<evidence type="ECO:0000256" key="1">
    <source>
        <dbReference type="SAM" id="Phobius"/>
    </source>
</evidence>
<dbReference type="SMART" id="SM00240">
    <property type="entry name" value="FHA"/>
    <property type="match status" value="1"/>
</dbReference>
<dbReference type="SUPFAM" id="SSF49879">
    <property type="entry name" value="SMAD/FHA domain"/>
    <property type="match status" value="1"/>
</dbReference>
<feature type="domain" description="FHA" evidence="2">
    <location>
        <begin position="172"/>
        <end position="227"/>
    </location>
</feature>
<dbReference type="InterPro" id="IPR000253">
    <property type="entry name" value="FHA_dom"/>
</dbReference>
<proteinExistence type="predicted"/>
<keyword evidence="1" id="KW-0812">Transmembrane</keyword>
<feature type="transmembrane region" description="Helical" evidence="1">
    <location>
        <begin position="12"/>
        <end position="32"/>
    </location>
</feature>
<dbReference type="AlphaFoldDB" id="A0A4P7HLN2"/>
<dbReference type="EMBL" id="CP038439">
    <property type="protein sequence ID" value="QBX35075.1"/>
    <property type="molecule type" value="Genomic_DNA"/>
</dbReference>
<keyword evidence="1" id="KW-0472">Membrane</keyword>
<dbReference type="KEGG" id="plia:E4191_10435"/>
<dbReference type="CDD" id="cd00060">
    <property type="entry name" value="FHA"/>
    <property type="match status" value="1"/>
</dbReference>
<organism evidence="3 4">
    <name type="scientific">Paracoccus liaowanqingii</name>
    <dbReference type="NCBI Taxonomy" id="2560053"/>
    <lineage>
        <taxon>Bacteria</taxon>
        <taxon>Pseudomonadati</taxon>
        <taxon>Pseudomonadota</taxon>
        <taxon>Alphaproteobacteria</taxon>
        <taxon>Rhodobacterales</taxon>
        <taxon>Paracoccaceae</taxon>
        <taxon>Paracoccus</taxon>
    </lineage>
</organism>
<dbReference type="Gene3D" id="2.60.200.20">
    <property type="match status" value="1"/>
</dbReference>
<sequence length="252" mass="27513">MSLRGILKEHVAARLLMAAGLLDLMIVFVAARSLAPLLQDEIPALRVDYAEIVIFALLVPIMWIICDLLLPGTSPGRLSMGLEMAHKSGGSLSVARRSMRLLGKLSTLGLSGLRVGRLAGYDRATGTVWLSAMSRVPLTPPEQWRLKFINGTYAGRSIQLLRIPGFSDQKTLRIGRGEGWANIVLNDPKVSARHCLLRVQGQQVEIRDGAEPGHPSANGTFVHDGRISSEHWTPLPLDQVFQIGTTKMQLVA</sequence>
<reference evidence="4" key="1">
    <citation type="submission" date="2019-03" db="EMBL/GenBank/DDBJ databases">
        <authorList>
            <person name="Li J."/>
        </authorList>
    </citation>
    <scope>NUCLEOTIDE SEQUENCE [LARGE SCALE GENOMIC DNA]</scope>
    <source>
        <strain evidence="4">2251</strain>
    </source>
</reference>
<dbReference type="InterPro" id="IPR008984">
    <property type="entry name" value="SMAD_FHA_dom_sf"/>
</dbReference>